<name>A0A6J4MCW5_9ACTN</name>
<feature type="region of interest" description="Disordered" evidence="1">
    <location>
        <begin position="84"/>
        <end position="104"/>
    </location>
</feature>
<dbReference type="EMBL" id="CADCUG010000150">
    <property type="protein sequence ID" value="CAA9356256.1"/>
    <property type="molecule type" value="Genomic_DNA"/>
</dbReference>
<proteinExistence type="predicted"/>
<gene>
    <name evidence="2" type="ORF">AVDCRST_MAG29-2603</name>
</gene>
<reference evidence="2" key="1">
    <citation type="submission" date="2020-02" db="EMBL/GenBank/DDBJ databases">
        <authorList>
            <person name="Meier V. D."/>
        </authorList>
    </citation>
    <scope>NUCLEOTIDE SEQUENCE</scope>
    <source>
        <strain evidence="2">AVDCRST_MAG29</strain>
    </source>
</reference>
<protein>
    <submittedName>
        <fullName evidence="2">Uncharacterized protein</fullName>
    </submittedName>
</protein>
<accession>A0A6J4MCW5</accession>
<feature type="compositionally biased region" description="Gly residues" evidence="1">
    <location>
        <begin position="95"/>
        <end position="104"/>
    </location>
</feature>
<dbReference type="AlphaFoldDB" id="A0A6J4MCW5"/>
<sequence>MTVGTDASGFSQGDPLSTARARARELAESVQQIEAAYGNTLGVRRLRSDMHRLFECLDELGPPLPGHHAPAPITRVRVPGEPYDESMWSDAESEGLGGLGRFSR</sequence>
<organism evidence="2">
    <name type="scientific">uncultured Nocardioidaceae bacterium</name>
    <dbReference type="NCBI Taxonomy" id="253824"/>
    <lineage>
        <taxon>Bacteria</taxon>
        <taxon>Bacillati</taxon>
        <taxon>Actinomycetota</taxon>
        <taxon>Actinomycetes</taxon>
        <taxon>Propionibacteriales</taxon>
        <taxon>Nocardioidaceae</taxon>
        <taxon>environmental samples</taxon>
    </lineage>
</organism>
<evidence type="ECO:0000313" key="2">
    <source>
        <dbReference type="EMBL" id="CAA9356256.1"/>
    </source>
</evidence>
<evidence type="ECO:0000256" key="1">
    <source>
        <dbReference type="SAM" id="MobiDB-lite"/>
    </source>
</evidence>
<feature type="region of interest" description="Disordered" evidence="1">
    <location>
        <begin position="1"/>
        <end position="23"/>
    </location>
</feature>